<reference evidence="1" key="2">
    <citation type="submission" date="2023-06" db="EMBL/GenBank/DDBJ databases">
        <authorList>
            <person name="Ma L."/>
            <person name="Liu K.-W."/>
            <person name="Li Z."/>
            <person name="Hsiao Y.-Y."/>
            <person name="Qi Y."/>
            <person name="Fu T."/>
            <person name="Tang G."/>
            <person name="Zhang D."/>
            <person name="Sun W.-H."/>
            <person name="Liu D.-K."/>
            <person name="Li Y."/>
            <person name="Chen G.-Z."/>
            <person name="Liu X.-D."/>
            <person name="Liao X.-Y."/>
            <person name="Jiang Y.-T."/>
            <person name="Yu X."/>
            <person name="Hao Y."/>
            <person name="Huang J."/>
            <person name="Zhao X.-W."/>
            <person name="Ke S."/>
            <person name="Chen Y.-Y."/>
            <person name="Wu W.-L."/>
            <person name="Hsu J.-L."/>
            <person name="Lin Y.-F."/>
            <person name="Huang M.-D."/>
            <person name="Li C.-Y."/>
            <person name="Huang L."/>
            <person name="Wang Z.-W."/>
            <person name="Zhao X."/>
            <person name="Zhong W.-Y."/>
            <person name="Peng D.-H."/>
            <person name="Ahmad S."/>
            <person name="Lan S."/>
            <person name="Zhang J.-S."/>
            <person name="Tsai W.-C."/>
            <person name="Van De Peer Y."/>
            <person name="Liu Z.-J."/>
        </authorList>
    </citation>
    <scope>NUCLEOTIDE SEQUENCE</scope>
    <source>
        <strain evidence="1">CP</strain>
        <tissue evidence="1">Leaves</tissue>
    </source>
</reference>
<dbReference type="AlphaFoldDB" id="A0AAV9DYI0"/>
<comment type="caution">
    <text evidence="1">The sequence shown here is derived from an EMBL/GenBank/DDBJ whole genome shotgun (WGS) entry which is preliminary data.</text>
</comment>
<protein>
    <submittedName>
        <fullName evidence="1">Uncharacterized protein</fullName>
    </submittedName>
</protein>
<gene>
    <name evidence="1" type="ORF">QJS10_CPA10g01303</name>
</gene>
<name>A0AAV9DYI0_ACOCL</name>
<proteinExistence type="predicted"/>
<evidence type="ECO:0000313" key="1">
    <source>
        <dbReference type="EMBL" id="KAK1305999.1"/>
    </source>
</evidence>
<sequence>MSDVSERISAGCAVSACVCGGSSGIQIGCVPWRARGFGVTKMGRKFTHEGDLKIVIFACSKKEKQQMHFFKKEGQSFMYIIKASPPPALTKFF</sequence>
<dbReference type="Proteomes" id="UP001180020">
    <property type="component" value="Unassembled WGS sequence"/>
</dbReference>
<evidence type="ECO:0000313" key="2">
    <source>
        <dbReference type="Proteomes" id="UP001180020"/>
    </source>
</evidence>
<accession>A0AAV9DYI0</accession>
<keyword evidence="2" id="KW-1185">Reference proteome</keyword>
<dbReference type="EMBL" id="JAUJYO010000010">
    <property type="protein sequence ID" value="KAK1305999.1"/>
    <property type="molecule type" value="Genomic_DNA"/>
</dbReference>
<reference evidence="1" key="1">
    <citation type="journal article" date="2023" name="Nat. Commun.">
        <title>Diploid and tetraploid genomes of Acorus and the evolution of monocots.</title>
        <authorList>
            <person name="Ma L."/>
            <person name="Liu K.W."/>
            <person name="Li Z."/>
            <person name="Hsiao Y.Y."/>
            <person name="Qi Y."/>
            <person name="Fu T."/>
            <person name="Tang G.D."/>
            <person name="Zhang D."/>
            <person name="Sun W.H."/>
            <person name="Liu D.K."/>
            <person name="Li Y."/>
            <person name="Chen G.Z."/>
            <person name="Liu X.D."/>
            <person name="Liao X.Y."/>
            <person name="Jiang Y.T."/>
            <person name="Yu X."/>
            <person name="Hao Y."/>
            <person name="Huang J."/>
            <person name="Zhao X.W."/>
            <person name="Ke S."/>
            <person name="Chen Y.Y."/>
            <person name="Wu W.L."/>
            <person name="Hsu J.L."/>
            <person name="Lin Y.F."/>
            <person name="Huang M.D."/>
            <person name="Li C.Y."/>
            <person name="Huang L."/>
            <person name="Wang Z.W."/>
            <person name="Zhao X."/>
            <person name="Zhong W.Y."/>
            <person name="Peng D.H."/>
            <person name="Ahmad S."/>
            <person name="Lan S."/>
            <person name="Zhang J.S."/>
            <person name="Tsai W.C."/>
            <person name="Van de Peer Y."/>
            <person name="Liu Z.J."/>
        </authorList>
    </citation>
    <scope>NUCLEOTIDE SEQUENCE</scope>
    <source>
        <strain evidence="1">CP</strain>
    </source>
</reference>
<organism evidence="1 2">
    <name type="scientific">Acorus calamus</name>
    <name type="common">Sweet flag</name>
    <dbReference type="NCBI Taxonomy" id="4465"/>
    <lineage>
        <taxon>Eukaryota</taxon>
        <taxon>Viridiplantae</taxon>
        <taxon>Streptophyta</taxon>
        <taxon>Embryophyta</taxon>
        <taxon>Tracheophyta</taxon>
        <taxon>Spermatophyta</taxon>
        <taxon>Magnoliopsida</taxon>
        <taxon>Liliopsida</taxon>
        <taxon>Acoraceae</taxon>
        <taxon>Acorus</taxon>
    </lineage>
</organism>